<gene>
    <name evidence="1" type="ORF">V8201_04625</name>
</gene>
<proteinExistence type="predicted"/>
<name>A0ABU8GZX2_9SPHN</name>
<evidence type="ECO:0008006" key="3">
    <source>
        <dbReference type="Google" id="ProtNLM"/>
    </source>
</evidence>
<keyword evidence="2" id="KW-1185">Reference proteome</keyword>
<reference evidence="1 2" key="1">
    <citation type="journal article" date="2013" name="Int. J. Syst. Evol. Microbiol.">
        <title>Sphingomonas kyungheensis sp. nov., a bacterium with ginsenoside-converting activity isolated from soil of a ginseng field.</title>
        <authorList>
            <person name="Son H.M."/>
            <person name="Yang J.E."/>
            <person name="Park Y."/>
            <person name="Han C.K."/>
            <person name="Kim S.G."/>
            <person name="Kook M."/>
            <person name="Yi T.H."/>
        </authorList>
    </citation>
    <scope>NUCLEOTIDE SEQUENCE [LARGE SCALE GENOMIC DNA]</scope>
    <source>
        <strain evidence="1 2">LMG 26582</strain>
    </source>
</reference>
<comment type="caution">
    <text evidence="1">The sequence shown here is derived from an EMBL/GenBank/DDBJ whole genome shotgun (WGS) entry which is preliminary data.</text>
</comment>
<dbReference type="RefSeq" id="WP_271300280.1">
    <property type="nucleotide sequence ID" value="NZ_JBBBDM010000002.1"/>
</dbReference>
<sequence length="277" mass="28217">MILLLAALIQAAPAAVPVATANHAAVPVAPAKATVPNVDARELRFARCRALAQTDPAAAQAEALRWSLRGGSYFARQCNGLALAQQGDFAAAALAFTAAAKAADAAHDKRAANYWAQAGNAQLAAGDVPAARVSLDTALVAGTLEGLALGEARLDHARALVAANDLPAARRDLDLALAQASDDPLAWLLSATLARRMNNLTRARTDIGEALRRSPDDASVQLEAGNIAALAQDEAGARAAWSAAARLAPDAPAGRNARAALAQFGDAPAAAKPPTGR</sequence>
<evidence type="ECO:0000313" key="2">
    <source>
        <dbReference type="Proteomes" id="UP001367771"/>
    </source>
</evidence>
<evidence type="ECO:0000313" key="1">
    <source>
        <dbReference type="EMBL" id="MEI5686359.1"/>
    </source>
</evidence>
<dbReference type="InterPro" id="IPR011990">
    <property type="entry name" value="TPR-like_helical_dom_sf"/>
</dbReference>
<dbReference type="Proteomes" id="UP001367771">
    <property type="component" value="Unassembled WGS sequence"/>
</dbReference>
<accession>A0ABU8GZX2</accession>
<dbReference type="EMBL" id="JBBBDM010000002">
    <property type="protein sequence ID" value="MEI5686359.1"/>
    <property type="molecule type" value="Genomic_DNA"/>
</dbReference>
<protein>
    <recommendedName>
        <fullName evidence="3">Tetratricopeptide repeat protein</fullName>
    </recommendedName>
</protein>
<organism evidence="1 2">
    <name type="scientific">Sphingomonas kyungheensis</name>
    <dbReference type="NCBI Taxonomy" id="1069987"/>
    <lineage>
        <taxon>Bacteria</taxon>
        <taxon>Pseudomonadati</taxon>
        <taxon>Pseudomonadota</taxon>
        <taxon>Alphaproteobacteria</taxon>
        <taxon>Sphingomonadales</taxon>
        <taxon>Sphingomonadaceae</taxon>
        <taxon>Sphingomonas</taxon>
    </lineage>
</organism>
<dbReference type="SUPFAM" id="SSF48452">
    <property type="entry name" value="TPR-like"/>
    <property type="match status" value="1"/>
</dbReference>
<dbReference type="Gene3D" id="1.25.40.10">
    <property type="entry name" value="Tetratricopeptide repeat domain"/>
    <property type="match status" value="1"/>
</dbReference>